<dbReference type="Gene3D" id="1.20.1250.20">
    <property type="entry name" value="MFS general substrate transporter like domains"/>
    <property type="match status" value="2"/>
</dbReference>
<comment type="caution">
    <text evidence="9">The sequence shown here is derived from an EMBL/GenBank/DDBJ whole genome shotgun (WGS) entry which is preliminary data.</text>
</comment>
<dbReference type="InterPro" id="IPR020846">
    <property type="entry name" value="MFS_dom"/>
</dbReference>
<dbReference type="AlphaFoldDB" id="A0A3D4VD41"/>
<evidence type="ECO:0000256" key="7">
    <source>
        <dbReference type="SAM" id="Phobius"/>
    </source>
</evidence>
<evidence type="ECO:0000313" key="10">
    <source>
        <dbReference type="Proteomes" id="UP000264071"/>
    </source>
</evidence>
<feature type="transmembrane region" description="Helical" evidence="7">
    <location>
        <begin position="197"/>
        <end position="219"/>
    </location>
</feature>
<dbReference type="CDD" id="cd17319">
    <property type="entry name" value="MFS_ExuT_GudP_like"/>
    <property type="match status" value="1"/>
</dbReference>
<evidence type="ECO:0000256" key="6">
    <source>
        <dbReference type="SAM" id="MobiDB-lite"/>
    </source>
</evidence>
<reference evidence="9 10" key="1">
    <citation type="journal article" date="2018" name="Nat. Biotechnol.">
        <title>A standardized bacterial taxonomy based on genome phylogeny substantially revises the tree of life.</title>
        <authorList>
            <person name="Parks D.H."/>
            <person name="Chuvochina M."/>
            <person name="Waite D.W."/>
            <person name="Rinke C."/>
            <person name="Skarshewski A."/>
            <person name="Chaumeil P.A."/>
            <person name="Hugenholtz P."/>
        </authorList>
    </citation>
    <scope>NUCLEOTIDE SEQUENCE [LARGE SCALE GENOMIC DNA]</scope>
    <source>
        <strain evidence="9">UBA8844</strain>
    </source>
</reference>
<feature type="transmembrane region" description="Helical" evidence="7">
    <location>
        <begin position="438"/>
        <end position="457"/>
    </location>
</feature>
<name>A0A3D4VD41_9BACT</name>
<feature type="transmembrane region" description="Helical" evidence="7">
    <location>
        <begin position="372"/>
        <end position="393"/>
    </location>
</feature>
<evidence type="ECO:0000313" key="9">
    <source>
        <dbReference type="EMBL" id="HCT59050.1"/>
    </source>
</evidence>
<evidence type="ECO:0000256" key="2">
    <source>
        <dbReference type="ARBA" id="ARBA00022448"/>
    </source>
</evidence>
<dbReference type="PROSITE" id="PS50850">
    <property type="entry name" value="MFS"/>
    <property type="match status" value="1"/>
</dbReference>
<feature type="transmembrane region" description="Helical" evidence="7">
    <location>
        <begin position="400"/>
        <end position="418"/>
    </location>
</feature>
<feature type="transmembrane region" description="Helical" evidence="7">
    <location>
        <begin position="20"/>
        <end position="37"/>
    </location>
</feature>
<dbReference type="Proteomes" id="UP000264071">
    <property type="component" value="Unassembled WGS sequence"/>
</dbReference>
<keyword evidence="5 7" id="KW-0472">Membrane</keyword>
<protein>
    <submittedName>
        <fullName evidence="9">MFS transporter</fullName>
    </submittedName>
</protein>
<feature type="transmembrane region" description="Helical" evidence="7">
    <location>
        <begin position="89"/>
        <end position="107"/>
    </location>
</feature>
<organism evidence="9 10">
    <name type="scientific">Gemmatimonas aurantiaca</name>
    <dbReference type="NCBI Taxonomy" id="173480"/>
    <lineage>
        <taxon>Bacteria</taxon>
        <taxon>Pseudomonadati</taxon>
        <taxon>Gemmatimonadota</taxon>
        <taxon>Gemmatimonadia</taxon>
        <taxon>Gemmatimonadales</taxon>
        <taxon>Gemmatimonadaceae</taxon>
        <taxon>Gemmatimonas</taxon>
    </lineage>
</organism>
<dbReference type="GO" id="GO:0022857">
    <property type="term" value="F:transmembrane transporter activity"/>
    <property type="evidence" value="ECO:0007669"/>
    <property type="project" value="InterPro"/>
</dbReference>
<evidence type="ECO:0000256" key="3">
    <source>
        <dbReference type="ARBA" id="ARBA00022692"/>
    </source>
</evidence>
<dbReference type="Pfam" id="PF07690">
    <property type="entry name" value="MFS_1"/>
    <property type="match status" value="1"/>
</dbReference>
<dbReference type="EMBL" id="DPIY01000012">
    <property type="protein sequence ID" value="HCT59050.1"/>
    <property type="molecule type" value="Genomic_DNA"/>
</dbReference>
<keyword evidence="2" id="KW-0813">Transport</keyword>
<evidence type="ECO:0000256" key="5">
    <source>
        <dbReference type="ARBA" id="ARBA00023136"/>
    </source>
</evidence>
<feature type="transmembrane region" description="Helical" evidence="7">
    <location>
        <begin position="57"/>
        <end position="77"/>
    </location>
</feature>
<feature type="transmembrane region" description="Helical" evidence="7">
    <location>
        <begin position="163"/>
        <end position="185"/>
    </location>
</feature>
<keyword evidence="3 7" id="KW-0812">Transmembrane</keyword>
<keyword evidence="4 7" id="KW-1133">Transmembrane helix</keyword>
<accession>A0A3D4VD41</accession>
<dbReference type="SUPFAM" id="SSF103473">
    <property type="entry name" value="MFS general substrate transporter"/>
    <property type="match status" value="1"/>
</dbReference>
<evidence type="ECO:0000259" key="8">
    <source>
        <dbReference type="PROSITE" id="PS50850"/>
    </source>
</evidence>
<feature type="transmembrane region" description="Helical" evidence="7">
    <location>
        <begin position="278"/>
        <end position="300"/>
    </location>
</feature>
<comment type="subcellular location">
    <subcellularLocation>
        <location evidence="1">Membrane</location>
        <topology evidence="1">Multi-pass membrane protein</topology>
    </subcellularLocation>
</comment>
<dbReference type="PANTHER" id="PTHR43791">
    <property type="entry name" value="PERMEASE-RELATED"/>
    <property type="match status" value="1"/>
</dbReference>
<feature type="transmembrane region" description="Helical" evidence="7">
    <location>
        <begin position="346"/>
        <end position="366"/>
    </location>
</feature>
<dbReference type="GO" id="GO:0016020">
    <property type="term" value="C:membrane"/>
    <property type="evidence" value="ECO:0007669"/>
    <property type="project" value="UniProtKB-SubCell"/>
</dbReference>
<proteinExistence type="predicted"/>
<dbReference type="InterPro" id="IPR011701">
    <property type="entry name" value="MFS"/>
</dbReference>
<feature type="region of interest" description="Disordered" evidence="6">
    <location>
        <begin position="247"/>
        <end position="266"/>
    </location>
</feature>
<evidence type="ECO:0000256" key="4">
    <source>
        <dbReference type="ARBA" id="ARBA00022989"/>
    </source>
</evidence>
<feature type="transmembrane region" description="Helical" evidence="7">
    <location>
        <begin position="127"/>
        <end position="151"/>
    </location>
</feature>
<evidence type="ECO:0000256" key="1">
    <source>
        <dbReference type="ARBA" id="ARBA00004141"/>
    </source>
</evidence>
<gene>
    <name evidence="9" type="ORF">DGD08_17755</name>
</gene>
<dbReference type="InterPro" id="IPR036259">
    <property type="entry name" value="MFS_trans_sf"/>
</dbReference>
<feature type="transmembrane region" description="Helical" evidence="7">
    <location>
        <begin position="312"/>
        <end position="334"/>
    </location>
</feature>
<dbReference type="PANTHER" id="PTHR43791:SF36">
    <property type="entry name" value="TRANSPORTER, PUTATIVE (AFU_ORTHOLOGUE AFUA_6G08340)-RELATED"/>
    <property type="match status" value="1"/>
</dbReference>
<feature type="domain" description="Major facilitator superfamily (MFS) profile" evidence="8">
    <location>
        <begin position="23"/>
        <end position="461"/>
    </location>
</feature>
<sequence>MMSNRPTVQYDDDAMFSRIARRLLPLLFLCYIVAYLDRVNVGFAKLQMAAELQWSDAIYGFGAGIFFLGYFLFEVPSNLLLERVGARRWIARIMISWGIISSLFAFVDRIPWGPLPAMFGVAPDVFGFYALRLLLGIAEAGFFPGIILYLTYWFPAARRARTVAWFMTAIAFANVIGGPLSGLIMDVFDGSGAWSGWRWLFVLEGIPSVFMGVAVLRWLPDGPRQASWLSAHDCDVVERRLAADQEARTSQTQAAGREQMSGGHGPATVKAAMTDRRVWALAFVYFAGTVSLYGVNFWMPTLIQELGIDRTAYLRVGLLSMIPWGVAGLAMVWAGQNSDRTGERRWHVAGALAVTAAGHATLSLVGHAVIPSLIGLALVASGVLAFFATFWSLPTSFLQRSAAAAGIAWINSIGNLGGHFGPDLIGRVRAATGGTTGAFLALGALALLGMAVTLGVTRKGRTGL</sequence>